<organism evidence="2 3">
    <name type="scientific">Rhipicephalus sanguineus</name>
    <name type="common">Brown dog tick</name>
    <name type="synonym">Ixodes sanguineus</name>
    <dbReference type="NCBI Taxonomy" id="34632"/>
    <lineage>
        <taxon>Eukaryota</taxon>
        <taxon>Metazoa</taxon>
        <taxon>Ecdysozoa</taxon>
        <taxon>Arthropoda</taxon>
        <taxon>Chelicerata</taxon>
        <taxon>Arachnida</taxon>
        <taxon>Acari</taxon>
        <taxon>Parasitiformes</taxon>
        <taxon>Ixodida</taxon>
        <taxon>Ixodoidea</taxon>
        <taxon>Ixodidae</taxon>
        <taxon>Rhipicephalinae</taxon>
        <taxon>Rhipicephalus</taxon>
        <taxon>Rhipicephalus</taxon>
    </lineage>
</organism>
<keyword evidence="3" id="KW-1185">Reference proteome</keyword>
<sequence length="344" mass="38886">MMQYAVEGEELDPAELEDGTWVTPKTTQGGLDPLDLQHKYRTAASKPPEAMSEQASTPAPDVQAARPPQLPRRRPMPRLPSEHYKIVIRPRHPINLSNIGLATLLEAIQNSAKVEPARAEEEDQIRIHPIKNTLTVSTPDRIRAEAYRSLEVLRSQRYNMNLPVATYVPAPDDSIRGVVYKAYTDETDHDLQAELMKKNPDIPIVNARRLGSSRHLVITFAGHKLPSTMRFSNKQQQERLEQRPTKERGLEHRRSRANQQSGNYSARIQRRTRGQDQEPVNIPDSRRPFQIQFEIKDSTTGQISRQRAAARYAGEEKFASALAGSVHGLVNEKKTGLQRCDATD</sequence>
<gene>
    <name evidence="2" type="ORF">HPB52_007109</name>
</gene>
<reference evidence="2" key="1">
    <citation type="journal article" date="2020" name="Cell">
        <title>Large-Scale Comparative Analyses of Tick Genomes Elucidate Their Genetic Diversity and Vector Capacities.</title>
        <authorList>
            <consortium name="Tick Genome and Microbiome Consortium (TIGMIC)"/>
            <person name="Jia N."/>
            <person name="Wang J."/>
            <person name="Shi W."/>
            <person name="Du L."/>
            <person name="Sun Y."/>
            <person name="Zhan W."/>
            <person name="Jiang J.F."/>
            <person name="Wang Q."/>
            <person name="Zhang B."/>
            <person name="Ji P."/>
            <person name="Bell-Sakyi L."/>
            <person name="Cui X.M."/>
            <person name="Yuan T.T."/>
            <person name="Jiang B.G."/>
            <person name="Yang W.F."/>
            <person name="Lam T.T."/>
            <person name="Chang Q.C."/>
            <person name="Ding S.J."/>
            <person name="Wang X.J."/>
            <person name="Zhu J.G."/>
            <person name="Ruan X.D."/>
            <person name="Zhao L."/>
            <person name="Wei J.T."/>
            <person name="Ye R.Z."/>
            <person name="Que T.C."/>
            <person name="Du C.H."/>
            <person name="Zhou Y.H."/>
            <person name="Cheng J.X."/>
            <person name="Dai P.F."/>
            <person name="Guo W.B."/>
            <person name="Han X.H."/>
            <person name="Huang E.J."/>
            <person name="Li L.F."/>
            <person name="Wei W."/>
            <person name="Gao Y.C."/>
            <person name="Liu J.Z."/>
            <person name="Shao H.Z."/>
            <person name="Wang X."/>
            <person name="Wang C.C."/>
            <person name="Yang T.C."/>
            <person name="Huo Q.B."/>
            <person name="Li W."/>
            <person name="Chen H.Y."/>
            <person name="Chen S.E."/>
            <person name="Zhou L.G."/>
            <person name="Ni X.B."/>
            <person name="Tian J.H."/>
            <person name="Sheng Y."/>
            <person name="Liu T."/>
            <person name="Pan Y.S."/>
            <person name="Xia L.Y."/>
            <person name="Li J."/>
            <person name="Zhao F."/>
            <person name="Cao W.C."/>
        </authorList>
    </citation>
    <scope>NUCLEOTIDE SEQUENCE</scope>
    <source>
        <strain evidence="2">Rsan-2018</strain>
    </source>
</reference>
<feature type="region of interest" description="Disordered" evidence="1">
    <location>
        <begin position="227"/>
        <end position="283"/>
    </location>
</feature>
<reference evidence="2" key="2">
    <citation type="submission" date="2021-09" db="EMBL/GenBank/DDBJ databases">
        <authorList>
            <person name="Jia N."/>
            <person name="Wang J."/>
            <person name="Shi W."/>
            <person name="Du L."/>
            <person name="Sun Y."/>
            <person name="Zhan W."/>
            <person name="Jiang J."/>
            <person name="Wang Q."/>
            <person name="Zhang B."/>
            <person name="Ji P."/>
            <person name="Sakyi L.B."/>
            <person name="Cui X."/>
            <person name="Yuan T."/>
            <person name="Jiang B."/>
            <person name="Yang W."/>
            <person name="Lam T.T.-Y."/>
            <person name="Chang Q."/>
            <person name="Ding S."/>
            <person name="Wang X."/>
            <person name="Zhu J."/>
            <person name="Ruan X."/>
            <person name="Zhao L."/>
            <person name="Wei J."/>
            <person name="Que T."/>
            <person name="Du C."/>
            <person name="Cheng J."/>
            <person name="Dai P."/>
            <person name="Han X."/>
            <person name="Huang E."/>
            <person name="Gao Y."/>
            <person name="Liu J."/>
            <person name="Shao H."/>
            <person name="Ye R."/>
            <person name="Li L."/>
            <person name="Wei W."/>
            <person name="Wang X."/>
            <person name="Wang C."/>
            <person name="Huo Q."/>
            <person name="Li W."/>
            <person name="Guo W."/>
            <person name="Chen H."/>
            <person name="Chen S."/>
            <person name="Zhou L."/>
            <person name="Zhou L."/>
            <person name="Ni X."/>
            <person name="Tian J."/>
            <person name="Zhou Y."/>
            <person name="Sheng Y."/>
            <person name="Liu T."/>
            <person name="Pan Y."/>
            <person name="Xia L."/>
            <person name="Li J."/>
            <person name="Zhao F."/>
            <person name="Cao W."/>
        </authorList>
    </citation>
    <scope>NUCLEOTIDE SEQUENCE</scope>
    <source>
        <strain evidence="2">Rsan-2018</strain>
        <tissue evidence="2">Larvae</tissue>
    </source>
</reference>
<evidence type="ECO:0000313" key="2">
    <source>
        <dbReference type="EMBL" id="KAH7947003.1"/>
    </source>
</evidence>
<evidence type="ECO:0000256" key="1">
    <source>
        <dbReference type="SAM" id="MobiDB-lite"/>
    </source>
</evidence>
<evidence type="ECO:0000313" key="3">
    <source>
        <dbReference type="Proteomes" id="UP000821837"/>
    </source>
</evidence>
<feature type="compositionally biased region" description="Basic and acidic residues" evidence="1">
    <location>
        <begin position="236"/>
        <end position="252"/>
    </location>
</feature>
<dbReference type="Proteomes" id="UP000821837">
    <property type="component" value="Chromosome 6"/>
</dbReference>
<comment type="caution">
    <text evidence="2">The sequence shown here is derived from an EMBL/GenBank/DDBJ whole genome shotgun (WGS) entry which is preliminary data.</text>
</comment>
<feature type="compositionally biased region" description="Acidic residues" evidence="1">
    <location>
        <begin position="7"/>
        <end position="18"/>
    </location>
</feature>
<dbReference type="EMBL" id="JABSTV010001252">
    <property type="protein sequence ID" value="KAH7947003.1"/>
    <property type="molecule type" value="Genomic_DNA"/>
</dbReference>
<name>A0A9D4PMW3_RHISA</name>
<accession>A0A9D4PMW3</accession>
<proteinExistence type="predicted"/>
<dbReference type="AlphaFoldDB" id="A0A9D4PMW3"/>
<feature type="compositionally biased region" description="Polar residues" evidence="1">
    <location>
        <begin position="257"/>
        <end position="266"/>
    </location>
</feature>
<feature type="region of interest" description="Disordered" evidence="1">
    <location>
        <begin position="1"/>
        <end position="78"/>
    </location>
</feature>
<protein>
    <submittedName>
        <fullName evidence="2">Uncharacterized protein</fullName>
    </submittedName>
</protein>